<dbReference type="EMBL" id="VDCQ01000127">
    <property type="protein sequence ID" value="TNJ54265.1"/>
    <property type="molecule type" value="Genomic_DNA"/>
</dbReference>
<comment type="caution">
    <text evidence="1">The sequence shown here is derived from an EMBL/GenBank/DDBJ whole genome shotgun (WGS) entry which is preliminary data.</text>
</comment>
<accession>A0A5C4SUY9</accession>
<name>A0A5C4SUY9_9BACL</name>
<dbReference type="AlphaFoldDB" id="A0A5C4SUY9"/>
<evidence type="ECO:0000313" key="2">
    <source>
        <dbReference type="Proteomes" id="UP000307943"/>
    </source>
</evidence>
<dbReference type="Proteomes" id="UP000307943">
    <property type="component" value="Unassembled WGS sequence"/>
</dbReference>
<dbReference type="OrthoDB" id="2875619at2"/>
<reference evidence="1 2" key="1">
    <citation type="submission" date="2019-05" db="EMBL/GenBank/DDBJ databases">
        <title>We sequenced the genome of Paenibacillus hemerocallicola KCTC 33185 for further insight into its adaptation and study the phylogeny of Paenibacillus.</title>
        <authorList>
            <person name="Narsing Rao M.P."/>
        </authorList>
    </citation>
    <scope>NUCLEOTIDE SEQUENCE [LARGE SCALE GENOMIC DNA]</scope>
    <source>
        <strain evidence="1 2">KCTC 33185</strain>
    </source>
</reference>
<organism evidence="1 2">
    <name type="scientific">Paenibacillus hemerocallicola</name>
    <dbReference type="NCBI Taxonomy" id="1172614"/>
    <lineage>
        <taxon>Bacteria</taxon>
        <taxon>Bacillati</taxon>
        <taxon>Bacillota</taxon>
        <taxon>Bacilli</taxon>
        <taxon>Bacillales</taxon>
        <taxon>Paenibacillaceae</taxon>
        <taxon>Paenibacillus</taxon>
    </lineage>
</organism>
<gene>
    <name evidence="1" type="ORF">FE784_40010</name>
</gene>
<protein>
    <submittedName>
        <fullName evidence="1">Uncharacterized protein</fullName>
    </submittedName>
</protein>
<proteinExistence type="predicted"/>
<keyword evidence="2" id="KW-1185">Reference proteome</keyword>
<sequence>MKSRRNPARRFRDRVLEAQLTGFEFLEVWDSGALSVQEEPTNPLRLEGPTYTYKQAAELVEQGKTMANDKWVMQKHENTMYLGTFERNGTFSWIEPIYIPPILLNLNWYMVDKLEIPETMK</sequence>
<evidence type="ECO:0000313" key="1">
    <source>
        <dbReference type="EMBL" id="TNJ54265.1"/>
    </source>
</evidence>